<evidence type="ECO:0000256" key="7">
    <source>
        <dbReference type="RuleBase" id="RU363032"/>
    </source>
</evidence>
<dbReference type="RefSeq" id="WP_344902881.1">
    <property type="nucleotide sequence ID" value="NZ_BAAAYO010000001.1"/>
</dbReference>
<dbReference type="SUPFAM" id="SSF161098">
    <property type="entry name" value="MetI-like"/>
    <property type="match status" value="1"/>
</dbReference>
<dbReference type="PANTHER" id="PTHR43744">
    <property type="entry name" value="ABC TRANSPORTER PERMEASE PROTEIN MG189-RELATED-RELATED"/>
    <property type="match status" value="1"/>
</dbReference>
<dbReference type="InterPro" id="IPR035906">
    <property type="entry name" value="MetI-like_sf"/>
</dbReference>
<evidence type="ECO:0000256" key="6">
    <source>
        <dbReference type="ARBA" id="ARBA00023136"/>
    </source>
</evidence>
<sequence length="310" mass="34455">MNQTHATSGTSAHHGRRTGRTASYRIASVSAYLFLGFVSLLTLFPFWYEIAASLSSSRAITSGEVFLWPVEFNVVAYKRLIEDGQLFVAMRNTVVVTIVGTVLNMAMTILAAYPLSRRRLFGRSALLVFITVTMLFVAGIIPNFILIKSLGLMNSYWAVWLPGLISTYNMFVMKTFMEGLPEEIEESAAIDGAGDWRILLQIFMPLCKPILAALSLFYAVGWWNSYFNVLLYITKSTKLTIMVKLYQMVNKVDDNLLNNISGNEAAEHIMLTPEAIKAAAVVIAVAPILCVYPFLQRHFVKGVLIGSVKG</sequence>
<keyword evidence="4 7" id="KW-0812">Transmembrane</keyword>
<evidence type="ECO:0000313" key="10">
    <source>
        <dbReference type="Proteomes" id="UP001589619"/>
    </source>
</evidence>
<comment type="subcellular location">
    <subcellularLocation>
        <location evidence="1 7">Cell membrane</location>
        <topology evidence="1 7">Multi-pass membrane protein</topology>
    </subcellularLocation>
</comment>
<dbReference type="PANTHER" id="PTHR43744:SF9">
    <property type="entry name" value="POLYGALACTURONAN_RHAMNOGALACTURONAN TRANSPORT SYSTEM PERMEASE PROTEIN YTCP"/>
    <property type="match status" value="1"/>
</dbReference>
<evidence type="ECO:0000313" key="9">
    <source>
        <dbReference type="EMBL" id="MFB9752920.1"/>
    </source>
</evidence>
<evidence type="ECO:0000256" key="2">
    <source>
        <dbReference type="ARBA" id="ARBA00022448"/>
    </source>
</evidence>
<dbReference type="InterPro" id="IPR000515">
    <property type="entry name" value="MetI-like"/>
</dbReference>
<evidence type="ECO:0000256" key="4">
    <source>
        <dbReference type="ARBA" id="ARBA00022692"/>
    </source>
</evidence>
<comment type="similarity">
    <text evidence="7">Belongs to the binding-protein-dependent transport system permease family.</text>
</comment>
<accession>A0ABV5VXC0</accession>
<dbReference type="Proteomes" id="UP001589619">
    <property type="component" value="Unassembled WGS sequence"/>
</dbReference>
<evidence type="ECO:0000256" key="3">
    <source>
        <dbReference type="ARBA" id="ARBA00022475"/>
    </source>
</evidence>
<name>A0ABV5VXC0_9BACL</name>
<keyword evidence="5 7" id="KW-1133">Transmembrane helix</keyword>
<keyword evidence="3" id="KW-1003">Cell membrane</keyword>
<keyword evidence="2 7" id="KW-0813">Transport</keyword>
<feature type="domain" description="ABC transmembrane type-1" evidence="8">
    <location>
        <begin position="90"/>
        <end position="294"/>
    </location>
</feature>
<reference evidence="9 10" key="1">
    <citation type="submission" date="2024-09" db="EMBL/GenBank/DDBJ databases">
        <authorList>
            <person name="Sun Q."/>
            <person name="Mori K."/>
        </authorList>
    </citation>
    <scope>NUCLEOTIDE SEQUENCE [LARGE SCALE GENOMIC DNA]</scope>
    <source>
        <strain evidence="9 10">JCM 12520</strain>
    </source>
</reference>
<evidence type="ECO:0000256" key="5">
    <source>
        <dbReference type="ARBA" id="ARBA00022989"/>
    </source>
</evidence>
<proteinExistence type="inferred from homology"/>
<gene>
    <name evidence="9" type="ORF">ACFFNY_15250</name>
</gene>
<keyword evidence="6 7" id="KW-0472">Membrane</keyword>
<feature type="transmembrane region" description="Helical" evidence="7">
    <location>
        <begin position="94"/>
        <end position="113"/>
    </location>
</feature>
<dbReference type="CDD" id="cd06261">
    <property type="entry name" value="TM_PBP2"/>
    <property type="match status" value="1"/>
</dbReference>
<evidence type="ECO:0000256" key="1">
    <source>
        <dbReference type="ARBA" id="ARBA00004651"/>
    </source>
</evidence>
<dbReference type="PROSITE" id="PS50928">
    <property type="entry name" value="ABC_TM1"/>
    <property type="match status" value="1"/>
</dbReference>
<organism evidence="9 10">
    <name type="scientific">Paenibacillus hodogayensis</name>
    <dbReference type="NCBI Taxonomy" id="279208"/>
    <lineage>
        <taxon>Bacteria</taxon>
        <taxon>Bacillati</taxon>
        <taxon>Bacillota</taxon>
        <taxon>Bacilli</taxon>
        <taxon>Bacillales</taxon>
        <taxon>Paenibacillaceae</taxon>
        <taxon>Paenibacillus</taxon>
    </lineage>
</organism>
<protein>
    <submittedName>
        <fullName evidence="9">Carbohydrate ABC transporter permease</fullName>
    </submittedName>
</protein>
<evidence type="ECO:0000259" key="8">
    <source>
        <dbReference type="PROSITE" id="PS50928"/>
    </source>
</evidence>
<feature type="transmembrane region" description="Helical" evidence="7">
    <location>
        <begin position="26"/>
        <end position="48"/>
    </location>
</feature>
<keyword evidence="10" id="KW-1185">Reference proteome</keyword>
<comment type="caution">
    <text evidence="9">The sequence shown here is derived from an EMBL/GenBank/DDBJ whole genome shotgun (WGS) entry which is preliminary data.</text>
</comment>
<feature type="transmembrane region" description="Helical" evidence="7">
    <location>
        <begin position="275"/>
        <end position="295"/>
    </location>
</feature>
<dbReference type="Pfam" id="PF00528">
    <property type="entry name" value="BPD_transp_1"/>
    <property type="match status" value="1"/>
</dbReference>
<dbReference type="Gene3D" id="1.10.3720.10">
    <property type="entry name" value="MetI-like"/>
    <property type="match status" value="1"/>
</dbReference>
<dbReference type="EMBL" id="JBHMAG010000012">
    <property type="protein sequence ID" value="MFB9752920.1"/>
    <property type="molecule type" value="Genomic_DNA"/>
</dbReference>
<feature type="transmembrane region" description="Helical" evidence="7">
    <location>
        <begin position="125"/>
        <end position="145"/>
    </location>
</feature>